<dbReference type="OrthoDB" id="295355at2759"/>
<proteinExistence type="predicted"/>
<sequence>MSGTGAALRGHHAALRDGERGRAGPGRAGCAGPSDGLSELRARRDELSGRIRAEEVERGRLQARIATLTRRLSDTSESLAGLRSVGSTSMNHHSSPDLSTAAKTTSQAWDAALHTDPITRGPRRILPCSSTSSCGALPQLLSDHLILDNSQTLLDVMKKEMGDLGKAIDPQNTSLGQQIRRQKLEQPSLAATTDTKPSA</sequence>
<feature type="region of interest" description="Disordered" evidence="1">
    <location>
        <begin position="1"/>
        <end position="43"/>
    </location>
</feature>
<feature type="region of interest" description="Disordered" evidence="1">
    <location>
        <begin position="165"/>
        <end position="199"/>
    </location>
</feature>
<keyword evidence="3" id="KW-1185">Reference proteome</keyword>
<evidence type="ECO:0000313" key="2">
    <source>
        <dbReference type="EMBL" id="RLW00445.1"/>
    </source>
</evidence>
<feature type="compositionally biased region" description="Polar residues" evidence="1">
    <location>
        <begin position="170"/>
        <end position="179"/>
    </location>
</feature>
<dbReference type="Proteomes" id="UP000276834">
    <property type="component" value="Unassembled WGS sequence"/>
</dbReference>
<feature type="compositionally biased region" description="Polar residues" evidence="1">
    <location>
        <begin position="189"/>
        <end position="199"/>
    </location>
</feature>
<evidence type="ECO:0000313" key="3">
    <source>
        <dbReference type="Proteomes" id="UP000276834"/>
    </source>
</evidence>
<gene>
    <name evidence="2" type="ORF">DV515_00008925</name>
</gene>
<name>A0A3L8SDB7_CHLGU</name>
<protein>
    <submittedName>
        <fullName evidence="2">Uncharacterized protein</fullName>
    </submittedName>
</protein>
<dbReference type="AlphaFoldDB" id="A0A3L8SDB7"/>
<comment type="caution">
    <text evidence="2">The sequence shown here is derived from an EMBL/GenBank/DDBJ whole genome shotgun (WGS) entry which is preliminary data.</text>
</comment>
<evidence type="ECO:0000256" key="1">
    <source>
        <dbReference type="SAM" id="MobiDB-lite"/>
    </source>
</evidence>
<accession>A0A3L8SDB7</accession>
<organism evidence="2 3">
    <name type="scientific">Chloebia gouldiae</name>
    <name type="common">Gouldian finch</name>
    <name type="synonym">Erythrura gouldiae</name>
    <dbReference type="NCBI Taxonomy" id="44316"/>
    <lineage>
        <taxon>Eukaryota</taxon>
        <taxon>Metazoa</taxon>
        <taxon>Chordata</taxon>
        <taxon>Craniata</taxon>
        <taxon>Vertebrata</taxon>
        <taxon>Euteleostomi</taxon>
        <taxon>Archelosauria</taxon>
        <taxon>Archosauria</taxon>
        <taxon>Dinosauria</taxon>
        <taxon>Saurischia</taxon>
        <taxon>Theropoda</taxon>
        <taxon>Coelurosauria</taxon>
        <taxon>Aves</taxon>
        <taxon>Neognathae</taxon>
        <taxon>Neoaves</taxon>
        <taxon>Telluraves</taxon>
        <taxon>Australaves</taxon>
        <taxon>Passeriformes</taxon>
        <taxon>Passeroidea</taxon>
        <taxon>Passeridae</taxon>
        <taxon>Chloebia</taxon>
    </lineage>
</organism>
<dbReference type="EMBL" id="QUSF01000027">
    <property type="protein sequence ID" value="RLW00445.1"/>
    <property type="molecule type" value="Genomic_DNA"/>
</dbReference>
<reference evidence="2 3" key="1">
    <citation type="journal article" date="2018" name="Proc. R. Soc. B">
        <title>A non-coding region near Follistatin controls head colour polymorphism in the Gouldian finch.</title>
        <authorList>
            <person name="Toomey M.B."/>
            <person name="Marques C.I."/>
            <person name="Andrade P."/>
            <person name="Araujo P.M."/>
            <person name="Sabatino S."/>
            <person name="Gazda M.A."/>
            <person name="Afonso S."/>
            <person name="Lopes R.J."/>
            <person name="Corbo J.C."/>
            <person name="Carneiro M."/>
        </authorList>
    </citation>
    <scope>NUCLEOTIDE SEQUENCE [LARGE SCALE GENOMIC DNA]</scope>
    <source>
        <strain evidence="2">Red01</strain>
        <tissue evidence="2">Muscle</tissue>
    </source>
</reference>
<feature type="non-terminal residue" evidence="2">
    <location>
        <position position="199"/>
    </location>
</feature>
<dbReference type="STRING" id="44316.ENSEGOP00005010853"/>